<evidence type="ECO:0000256" key="1">
    <source>
        <dbReference type="SAM" id="MobiDB-lite"/>
    </source>
</evidence>
<dbReference type="InterPro" id="IPR056671">
    <property type="entry name" value="DUF7769"/>
</dbReference>
<name>A0A0H5QRV1_9EUKA</name>
<evidence type="ECO:0000313" key="3">
    <source>
        <dbReference type="EMBL" id="CRZ04735.1"/>
    </source>
</evidence>
<feature type="compositionally biased region" description="Polar residues" evidence="1">
    <location>
        <begin position="48"/>
        <end position="57"/>
    </location>
</feature>
<reference evidence="3" key="1">
    <citation type="submission" date="2015-04" db="EMBL/GenBank/DDBJ databases">
        <title>The genome sequence of the plant pathogenic Rhizarian Plasmodiophora brassicae reveals insights in its biotrophic life cycle and the origin of chitin synthesis.</title>
        <authorList>
            <person name="Schwelm A."/>
            <person name="Fogelqvist J."/>
            <person name="Knaust A."/>
            <person name="Julke S."/>
            <person name="Lilja T."/>
            <person name="Dhandapani V."/>
            <person name="Bonilla-Rosso G."/>
            <person name="Karlsson M."/>
            <person name="Shevchenko A."/>
            <person name="Choi S.R."/>
            <person name="Kim H.G."/>
            <person name="Park J.Y."/>
            <person name="Lim Y.P."/>
            <person name="Ludwig-Muller J."/>
            <person name="Dixelius C."/>
        </authorList>
    </citation>
    <scope>NUCLEOTIDE SEQUENCE</scope>
    <source>
        <tissue evidence="3">Potato root galls</tissue>
    </source>
</reference>
<evidence type="ECO:0000259" key="2">
    <source>
        <dbReference type="Pfam" id="PF24964"/>
    </source>
</evidence>
<proteinExistence type="predicted"/>
<protein>
    <recommendedName>
        <fullName evidence="2">DUF7769 domain-containing protein</fullName>
    </recommendedName>
</protein>
<sequence length="133" mass="14777">MESIVMNLSTLTIHGSKSQQEMNAVSSASDAKFVHVEGDDPAAPVHDSVSSGSRPNLTNDARQMIYEQLLMESVNGKLKRGSIKGYLINCKSIGVRSKGCGTGIRNRKSRHSNERFVKKKRTRWEKKTVFRPG</sequence>
<feature type="region of interest" description="Disordered" evidence="1">
    <location>
        <begin position="38"/>
        <end position="57"/>
    </location>
</feature>
<organism evidence="3">
    <name type="scientific">Spongospora subterranea</name>
    <dbReference type="NCBI Taxonomy" id="70186"/>
    <lineage>
        <taxon>Eukaryota</taxon>
        <taxon>Sar</taxon>
        <taxon>Rhizaria</taxon>
        <taxon>Endomyxa</taxon>
        <taxon>Phytomyxea</taxon>
        <taxon>Plasmodiophorida</taxon>
        <taxon>Plasmodiophoridae</taxon>
        <taxon>Spongospora</taxon>
    </lineage>
</organism>
<dbReference type="Pfam" id="PF24964">
    <property type="entry name" value="DUF7769"/>
    <property type="match status" value="1"/>
</dbReference>
<feature type="region of interest" description="Disordered" evidence="1">
    <location>
        <begin position="100"/>
        <end position="120"/>
    </location>
</feature>
<accession>A0A0H5QRV1</accession>
<dbReference type="AlphaFoldDB" id="A0A0H5QRV1"/>
<feature type="domain" description="DUF7769" evidence="2">
    <location>
        <begin position="57"/>
        <end position="84"/>
    </location>
</feature>
<dbReference type="EMBL" id="HACM01004293">
    <property type="protein sequence ID" value="CRZ04735.1"/>
    <property type="molecule type" value="Transcribed_RNA"/>
</dbReference>